<dbReference type="AlphaFoldDB" id="A0A0S4NTF9"/>
<accession>F8KGD6</accession>
<dbReference type="HOGENOM" id="CLU_2396018_0_0_9"/>
<sequence length="93" mass="10672">MNIAQIDEVIRKNKTILMSSFGLEGLLKSQLKLPLIEKIITGIPGNTFDAINNFFERLEEAYIADTQFKQFKLSEIAKFISEEKSYVAVKMIR</sequence>
<evidence type="ECO:0000313" key="1">
    <source>
        <dbReference type="EMBL" id="CCC04536.1"/>
    </source>
</evidence>
<dbReference type="RefSeq" id="WP_003676522.1">
    <property type="nucleotide sequence ID" value="NZ_JBKZCO010000001.1"/>
</dbReference>
<accession>A0A0S4NTF9</accession>
<dbReference type="EMBL" id="FR854370">
    <property type="protein sequence ID" value="CCC04536.1"/>
    <property type="molecule type" value="Genomic_DNA"/>
</dbReference>
<gene>
    <name evidence="1" type="ORF">LRATCC53608_1783</name>
</gene>
<organism evidence="1">
    <name type="scientific">Limosilactobacillus reuteri subsp. suis (strain ATCC 53608 / LMG 31752 / 1063)</name>
    <name type="common">Lactobacillus reuteri</name>
    <dbReference type="NCBI Taxonomy" id="927703"/>
    <lineage>
        <taxon>Bacteria</taxon>
        <taxon>Bacillati</taxon>
        <taxon>Bacillota</taxon>
        <taxon>Bacilli</taxon>
        <taxon>Lactobacillales</taxon>
        <taxon>Lactobacillaceae</taxon>
        <taxon>Limosilactobacillus</taxon>
    </lineage>
</organism>
<name>A0A0S4NTF9_LIMR5</name>
<reference evidence="1" key="2">
    <citation type="submission" date="2011-05" db="EMBL/GenBank/DDBJ databases">
        <authorList>
            <person name="Davey R."/>
        </authorList>
    </citation>
    <scope>NUCLEOTIDE SEQUENCE</scope>
    <source>
        <strain evidence="1">ATCC 53608</strain>
    </source>
</reference>
<reference evidence="1" key="1">
    <citation type="journal article" date="2011" name="J. Bacteriol.">
        <title>Genome sequence of the vertebrate gut symbiont Lactobacillus reuteri ATCC 53608.</title>
        <authorList>
            <person name="Heavens D."/>
            <person name="Tailford L.E."/>
            <person name="Crossman L."/>
            <person name="Jeffers F."/>
            <person name="Mackenzie D.A."/>
            <person name="Caccamo M."/>
            <person name="Juge N."/>
        </authorList>
    </citation>
    <scope>NUCLEOTIDE SEQUENCE [LARGE SCALE GENOMIC DNA]</scope>
    <source>
        <strain evidence="1">ATCC 53608</strain>
    </source>
</reference>
<protein>
    <submittedName>
        <fullName evidence="1">Uncharacterized protein</fullName>
    </submittedName>
</protein>
<proteinExistence type="predicted"/>